<dbReference type="GO" id="GO:0016020">
    <property type="term" value="C:membrane"/>
    <property type="evidence" value="ECO:0007669"/>
    <property type="project" value="UniProtKB-SubCell"/>
</dbReference>
<evidence type="ECO:0000256" key="6">
    <source>
        <dbReference type="ARBA" id="ARBA00023065"/>
    </source>
</evidence>
<evidence type="ECO:0000313" key="10">
    <source>
        <dbReference type="Proteomes" id="UP001362899"/>
    </source>
</evidence>
<dbReference type="InterPro" id="IPR000711">
    <property type="entry name" value="ATPase_OSCP/dsu"/>
</dbReference>
<keyword evidence="7" id="KW-0472">Membrane</keyword>
<comment type="subcellular location">
    <subcellularLocation>
        <location evidence="1">Membrane</location>
    </subcellularLocation>
</comment>
<gene>
    <name evidence="9" type="ORF">DASB73_029060</name>
</gene>
<keyword evidence="10" id="KW-1185">Reference proteome</keyword>
<keyword evidence="4" id="KW-0813">Transport</keyword>
<name>A0AAV5RMG4_STABA</name>
<proteinExistence type="inferred from homology"/>
<dbReference type="GO" id="GO:0046933">
    <property type="term" value="F:proton-transporting ATP synthase activity, rotational mechanism"/>
    <property type="evidence" value="ECO:0007669"/>
    <property type="project" value="InterPro"/>
</dbReference>
<dbReference type="PRINTS" id="PR00125">
    <property type="entry name" value="ATPASEDELTA"/>
</dbReference>
<dbReference type="InterPro" id="IPR020781">
    <property type="entry name" value="ATPase_OSCP/d_CS"/>
</dbReference>
<dbReference type="InterPro" id="IPR026015">
    <property type="entry name" value="ATP_synth_OSCP/delta_N_sf"/>
</dbReference>
<dbReference type="Pfam" id="PF00213">
    <property type="entry name" value="OSCP"/>
    <property type="match status" value="1"/>
</dbReference>
<comment type="similarity">
    <text evidence="2">Belongs to the ATPase delta chain family.</text>
</comment>
<dbReference type="EMBL" id="BTGC01000008">
    <property type="protein sequence ID" value="GMM51943.1"/>
    <property type="molecule type" value="Genomic_DNA"/>
</dbReference>
<dbReference type="PANTHER" id="PTHR11910">
    <property type="entry name" value="ATP SYNTHASE DELTA CHAIN"/>
    <property type="match status" value="1"/>
</dbReference>
<sequence length="212" mass="22659">MSSMFKASKLLSAGSRRFASTTSVKPPLDLYGLSGTYATALYTAAAKENSLPAVSTAMGKLQSLFVNDKRSRDILVDPTLTVSDKNEVISIISKKCDGNTVFKGFLETMAGYNRLDIIEDVTSDFQKLKNASEGLVEATVTSAKPLDAATLKKLTSSITDSSVVGKGRKLKLTNVVDESIKGGIVVNVGDKTLDLSVSSMLYKYNNLLTTPV</sequence>
<keyword evidence="5" id="KW-0375">Hydrogen ion transport</keyword>
<evidence type="ECO:0000256" key="5">
    <source>
        <dbReference type="ARBA" id="ARBA00022781"/>
    </source>
</evidence>
<dbReference type="HAMAP" id="MF_01416">
    <property type="entry name" value="ATP_synth_delta_bact"/>
    <property type="match status" value="1"/>
</dbReference>
<protein>
    <recommendedName>
        <fullName evidence="3">ATP synthase subunit 5, mitochondrial</fullName>
    </recommendedName>
</protein>
<dbReference type="PROSITE" id="PS00389">
    <property type="entry name" value="ATPASE_DELTA"/>
    <property type="match status" value="1"/>
</dbReference>
<evidence type="ECO:0000256" key="2">
    <source>
        <dbReference type="ARBA" id="ARBA00007046"/>
    </source>
</evidence>
<evidence type="ECO:0000313" key="9">
    <source>
        <dbReference type="EMBL" id="GMM51943.1"/>
    </source>
</evidence>
<evidence type="ECO:0000256" key="3">
    <source>
        <dbReference type="ARBA" id="ARBA00014723"/>
    </source>
</evidence>
<comment type="caution">
    <text evidence="9">The sequence shown here is derived from an EMBL/GenBank/DDBJ whole genome shotgun (WGS) entry which is preliminary data.</text>
</comment>
<dbReference type="SUPFAM" id="SSF47928">
    <property type="entry name" value="N-terminal domain of the delta subunit of the F1F0-ATP synthase"/>
    <property type="match status" value="1"/>
</dbReference>
<dbReference type="AlphaFoldDB" id="A0AAV5RMG4"/>
<accession>A0AAV5RMG4</accession>
<dbReference type="Gene3D" id="1.10.520.20">
    <property type="entry name" value="N-terminal domain of the delta subunit of the F1F0-ATP synthase"/>
    <property type="match status" value="1"/>
</dbReference>
<keyword evidence="6" id="KW-0406">Ion transport</keyword>
<dbReference type="Proteomes" id="UP001362899">
    <property type="component" value="Unassembled WGS sequence"/>
</dbReference>
<keyword evidence="8" id="KW-0066">ATP synthesis</keyword>
<reference evidence="9 10" key="1">
    <citation type="journal article" date="2023" name="Elife">
        <title>Identification of key yeast species and microbe-microbe interactions impacting larval growth of Drosophila in the wild.</title>
        <authorList>
            <person name="Mure A."/>
            <person name="Sugiura Y."/>
            <person name="Maeda R."/>
            <person name="Honda K."/>
            <person name="Sakurai N."/>
            <person name="Takahashi Y."/>
            <person name="Watada M."/>
            <person name="Katoh T."/>
            <person name="Gotoh A."/>
            <person name="Gotoh Y."/>
            <person name="Taniguchi I."/>
            <person name="Nakamura K."/>
            <person name="Hayashi T."/>
            <person name="Katayama T."/>
            <person name="Uemura T."/>
            <person name="Hattori Y."/>
        </authorList>
    </citation>
    <scope>NUCLEOTIDE SEQUENCE [LARGE SCALE GENOMIC DNA]</scope>
    <source>
        <strain evidence="9 10">SB-73</strain>
    </source>
</reference>
<organism evidence="9 10">
    <name type="scientific">Starmerella bacillaris</name>
    <name type="common">Yeast</name>
    <name type="synonym">Candida zemplinina</name>
    <dbReference type="NCBI Taxonomy" id="1247836"/>
    <lineage>
        <taxon>Eukaryota</taxon>
        <taxon>Fungi</taxon>
        <taxon>Dikarya</taxon>
        <taxon>Ascomycota</taxon>
        <taxon>Saccharomycotina</taxon>
        <taxon>Dipodascomycetes</taxon>
        <taxon>Dipodascales</taxon>
        <taxon>Trichomonascaceae</taxon>
        <taxon>Starmerella</taxon>
    </lineage>
</organism>
<evidence type="ECO:0000256" key="8">
    <source>
        <dbReference type="ARBA" id="ARBA00023310"/>
    </source>
</evidence>
<dbReference type="NCBIfam" id="TIGR01145">
    <property type="entry name" value="ATP_synt_delta"/>
    <property type="match status" value="1"/>
</dbReference>
<evidence type="ECO:0000256" key="1">
    <source>
        <dbReference type="ARBA" id="ARBA00004370"/>
    </source>
</evidence>
<evidence type="ECO:0000256" key="7">
    <source>
        <dbReference type="ARBA" id="ARBA00023136"/>
    </source>
</evidence>
<evidence type="ECO:0000256" key="4">
    <source>
        <dbReference type="ARBA" id="ARBA00022448"/>
    </source>
</evidence>